<feature type="region of interest" description="Disordered" evidence="1">
    <location>
        <begin position="1"/>
        <end position="24"/>
    </location>
</feature>
<evidence type="ECO:0000256" key="1">
    <source>
        <dbReference type="SAM" id="MobiDB-lite"/>
    </source>
</evidence>
<name>A0A8J3DE62_9BACT</name>
<feature type="domain" description="Haemin-degrading HemS/ChuX" evidence="2">
    <location>
        <begin position="35"/>
        <end position="148"/>
    </location>
</feature>
<dbReference type="EMBL" id="BMXG01000020">
    <property type="protein sequence ID" value="GHC08663.1"/>
    <property type="molecule type" value="Genomic_DNA"/>
</dbReference>
<evidence type="ECO:0000313" key="4">
    <source>
        <dbReference type="Proteomes" id="UP000642829"/>
    </source>
</evidence>
<dbReference type="Pfam" id="PF05171">
    <property type="entry name" value="HemS"/>
    <property type="match status" value="1"/>
</dbReference>
<keyword evidence="4" id="KW-1185">Reference proteome</keyword>
<dbReference type="InterPro" id="IPR007845">
    <property type="entry name" value="HemS/ChuX_dom"/>
</dbReference>
<dbReference type="AlphaFoldDB" id="A0A8J3DE62"/>
<comment type="caution">
    <text evidence="3">The sequence shown here is derived from an EMBL/GenBank/DDBJ whole genome shotgun (WGS) entry which is preliminary data.</text>
</comment>
<dbReference type="GO" id="GO:0006826">
    <property type="term" value="P:iron ion transport"/>
    <property type="evidence" value="ECO:0007669"/>
    <property type="project" value="InterPro"/>
</dbReference>
<dbReference type="InterPro" id="IPR053733">
    <property type="entry name" value="Heme_Transport_Util_sf"/>
</dbReference>
<gene>
    <name evidence="3" type="ORF">GCM10007047_27320</name>
</gene>
<sequence>MSYDGISSNRRDGQTNNDSQECEGSRFGVNTYPVHVTELDFRLGHLLEELSRLGMLLIFVRNRHCISGIAGCMPSMFPTGKTFSGSTHEAHLHLNPDRWDHAYVIHEQDERKGAYIGIEFFDARHNALFRAALTPNSEGCEMQQITQQYYQRCVPVEEMAGWTRMAELSCPTTASHLQIDDNFIQKDPWSAPFDMATTPMVKYEAGFSGGTALARTILEEAKEEKQELILTVGGGFGRMNIPFSPSVVESVQRGWSFAGGNGGMLRLNPSAVATYWVGSYEDTDERYSYLEAVDCFGDLILRINSYNPDAYHYWCALAKAAG</sequence>
<dbReference type="SUPFAM" id="SSF144064">
    <property type="entry name" value="Heme iron utilization protein-like"/>
    <property type="match status" value="1"/>
</dbReference>
<dbReference type="Gene3D" id="3.40.1570.10">
    <property type="entry name" value="HemS/ChuS/ChuX like domains"/>
    <property type="match status" value="1"/>
</dbReference>
<evidence type="ECO:0000313" key="3">
    <source>
        <dbReference type="EMBL" id="GHC08663.1"/>
    </source>
</evidence>
<dbReference type="RefSeq" id="WP_189516183.1">
    <property type="nucleotide sequence ID" value="NZ_BMXG01000020.1"/>
</dbReference>
<reference evidence="3" key="1">
    <citation type="journal article" date="2014" name="Int. J. Syst. Evol. Microbiol.">
        <title>Complete genome sequence of Corynebacterium casei LMG S-19264T (=DSM 44701T), isolated from a smear-ripened cheese.</title>
        <authorList>
            <consortium name="US DOE Joint Genome Institute (JGI-PGF)"/>
            <person name="Walter F."/>
            <person name="Albersmeier A."/>
            <person name="Kalinowski J."/>
            <person name="Ruckert C."/>
        </authorList>
    </citation>
    <scope>NUCLEOTIDE SEQUENCE</scope>
    <source>
        <strain evidence="3">KCTC 12870</strain>
    </source>
</reference>
<evidence type="ECO:0000259" key="2">
    <source>
        <dbReference type="Pfam" id="PF05171"/>
    </source>
</evidence>
<feature type="compositionally biased region" description="Polar residues" evidence="1">
    <location>
        <begin position="1"/>
        <end position="19"/>
    </location>
</feature>
<protein>
    <recommendedName>
        <fullName evidence="2">Haemin-degrading HemS/ChuX domain-containing protein</fullName>
    </recommendedName>
</protein>
<organism evidence="3 4">
    <name type="scientific">Cerasicoccus arenae</name>
    <dbReference type="NCBI Taxonomy" id="424488"/>
    <lineage>
        <taxon>Bacteria</taxon>
        <taxon>Pseudomonadati</taxon>
        <taxon>Verrucomicrobiota</taxon>
        <taxon>Opitutia</taxon>
        <taxon>Puniceicoccales</taxon>
        <taxon>Cerasicoccaceae</taxon>
        <taxon>Cerasicoccus</taxon>
    </lineage>
</organism>
<dbReference type="Proteomes" id="UP000642829">
    <property type="component" value="Unassembled WGS sequence"/>
</dbReference>
<proteinExistence type="predicted"/>
<accession>A0A8J3DE62</accession>
<reference evidence="3" key="2">
    <citation type="submission" date="2020-09" db="EMBL/GenBank/DDBJ databases">
        <authorList>
            <person name="Sun Q."/>
            <person name="Kim S."/>
        </authorList>
    </citation>
    <scope>NUCLEOTIDE SEQUENCE</scope>
    <source>
        <strain evidence="3">KCTC 12870</strain>
    </source>
</reference>